<keyword evidence="6 10" id="KW-0067">ATP-binding</keyword>
<keyword evidence="10" id="KW-1003">Cell membrane</keyword>
<keyword evidence="5 10" id="KW-0547">Nucleotide-binding</keyword>
<dbReference type="InterPro" id="IPR023298">
    <property type="entry name" value="ATPase_P-typ_TM_dom_sf"/>
</dbReference>
<dbReference type="NCBIfam" id="TIGR01511">
    <property type="entry name" value="ATPase-IB1_Cu"/>
    <property type="match status" value="1"/>
</dbReference>
<evidence type="ECO:0000256" key="1">
    <source>
        <dbReference type="ARBA" id="ARBA00004127"/>
    </source>
</evidence>
<keyword evidence="7" id="KW-1278">Translocase</keyword>
<dbReference type="InterPro" id="IPR036412">
    <property type="entry name" value="HAD-like_sf"/>
</dbReference>
<evidence type="ECO:0000256" key="10">
    <source>
        <dbReference type="RuleBase" id="RU362081"/>
    </source>
</evidence>
<feature type="transmembrane region" description="Helical" evidence="10">
    <location>
        <begin position="439"/>
        <end position="462"/>
    </location>
</feature>
<dbReference type="SUPFAM" id="SSF56784">
    <property type="entry name" value="HAD-like"/>
    <property type="match status" value="1"/>
</dbReference>
<dbReference type="SUPFAM" id="SSF81653">
    <property type="entry name" value="Calcium ATPase, transduction domain A"/>
    <property type="match status" value="1"/>
</dbReference>
<dbReference type="SUPFAM" id="SSF81665">
    <property type="entry name" value="Calcium ATPase, transmembrane domain M"/>
    <property type="match status" value="1"/>
</dbReference>
<dbReference type="InterPro" id="IPR018303">
    <property type="entry name" value="ATPase_P-typ_P_site"/>
</dbReference>
<dbReference type="PANTHER" id="PTHR43520">
    <property type="entry name" value="ATP7, ISOFORM B"/>
    <property type="match status" value="1"/>
</dbReference>
<accession>A0ABY7C3J7</accession>
<evidence type="ECO:0000256" key="8">
    <source>
        <dbReference type="ARBA" id="ARBA00022989"/>
    </source>
</evidence>
<dbReference type="InterPro" id="IPR059000">
    <property type="entry name" value="ATPase_P-type_domA"/>
</dbReference>
<evidence type="ECO:0000256" key="6">
    <source>
        <dbReference type="ARBA" id="ARBA00022840"/>
    </source>
</evidence>
<protein>
    <submittedName>
        <fullName evidence="12">Heavy metal translocating P-type ATPase</fullName>
    </submittedName>
</protein>
<feature type="transmembrane region" description="Helical" evidence="10">
    <location>
        <begin position="130"/>
        <end position="157"/>
    </location>
</feature>
<dbReference type="PANTHER" id="PTHR43520:SF8">
    <property type="entry name" value="P-TYPE CU(+) TRANSPORTER"/>
    <property type="match status" value="1"/>
</dbReference>
<comment type="subcellular location">
    <subcellularLocation>
        <location evidence="10">Cell membrane</location>
    </subcellularLocation>
    <subcellularLocation>
        <location evidence="1">Endomembrane system</location>
        <topology evidence="1">Multi-pass membrane protein</topology>
    </subcellularLocation>
</comment>
<comment type="similarity">
    <text evidence="2 10">Belongs to the cation transport ATPase (P-type) (TC 3.A.3) family. Type IB subfamily.</text>
</comment>
<dbReference type="Proteomes" id="UP001164020">
    <property type="component" value="Chromosome"/>
</dbReference>
<dbReference type="PROSITE" id="PS00154">
    <property type="entry name" value="ATPASE_E1_E2"/>
    <property type="match status" value="1"/>
</dbReference>
<feature type="domain" description="P-type ATPase A" evidence="11">
    <location>
        <begin position="2"/>
        <end position="79"/>
    </location>
</feature>
<gene>
    <name evidence="12" type="ORF">OH818_24275</name>
</gene>
<dbReference type="Pfam" id="PF00122">
    <property type="entry name" value="E1-E2_ATPase"/>
    <property type="match status" value="1"/>
</dbReference>
<dbReference type="Pfam" id="PF00702">
    <property type="entry name" value="Hydrolase"/>
    <property type="match status" value="1"/>
</dbReference>
<dbReference type="EMBL" id="CP114029">
    <property type="protein sequence ID" value="WAP68405.1"/>
    <property type="molecule type" value="Genomic_DNA"/>
</dbReference>
<keyword evidence="9 10" id="KW-0472">Membrane</keyword>
<evidence type="ECO:0000256" key="7">
    <source>
        <dbReference type="ARBA" id="ARBA00022967"/>
    </source>
</evidence>
<dbReference type="InterPro" id="IPR044492">
    <property type="entry name" value="P_typ_ATPase_HD_dom"/>
</dbReference>
<dbReference type="NCBIfam" id="TIGR01494">
    <property type="entry name" value="ATPase_P-type"/>
    <property type="match status" value="1"/>
</dbReference>
<dbReference type="InterPro" id="IPR023299">
    <property type="entry name" value="ATPase_P-typ_cyto_dom_N"/>
</dbReference>
<evidence type="ECO:0000313" key="13">
    <source>
        <dbReference type="Proteomes" id="UP001164020"/>
    </source>
</evidence>
<keyword evidence="8 10" id="KW-1133">Transmembrane helix</keyword>
<dbReference type="InterPro" id="IPR001757">
    <property type="entry name" value="P_typ_ATPase"/>
</dbReference>
<feature type="transmembrane region" description="Helical" evidence="10">
    <location>
        <begin position="468"/>
        <end position="487"/>
    </location>
</feature>
<dbReference type="NCBIfam" id="TIGR01525">
    <property type="entry name" value="ATPase-IB_hvy"/>
    <property type="match status" value="1"/>
</dbReference>
<evidence type="ECO:0000256" key="3">
    <source>
        <dbReference type="ARBA" id="ARBA00022692"/>
    </source>
</evidence>
<feature type="transmembrane region" description="Helical" evidence="10">
    <location>
        <begin position="96"/>
        <end position="118"/>
    </location>
</feature>
<keyword evidence="13" id="KW-1185">Reference proteome</keyword>
<evidence type="ECO:0000259" key="11">
    <source>
        <dbReference type="Pfam" id="PF00122"/>
    </source>
</evidence>
<evidence type="ECO:0000256" key="5">
    <source>
        <dbReference type="ARBA" id="ARBA00022741"/>
    </source>
</evidence>
<dbReference type="SFLD" id="SFLDG00002">
    <property type="entry name" value="C1.7:_P-type_atpase_like"/>
    <property type="match status" value="1"/>
</dbReference>
<dbReference type="PRINTS" id="PR00119">
    <property type="entry name" value="CATATPASE"/>
</dbReference>
<name>A0ABY7C3J7_9HYPH</name>
<dbReference type="PRINTS" id="PR00943">
    <property type="entry name" value="CUATPASE"/>
</dbReference>
<dbReference type="InterPro" id="IPR023214">
    <property type="entry name" value="HAD_sf"/>
</dbReference>
<dbReference type="Gene3D" id="2.70.150.10">
    <property type="entry name" value="Calcium-transporting ATPase, cytoplasmic transduction domain A"/>
    <property type="match status" value="1"/>
</dbReference>
<evidence type="ECO:0000256" key="2">
    <source>
        <dbReference type="ARBA" id="ARBA00006024"/>
    </source>
</evidence>
<dbReference type="Gene3D" id="3.40.50.1000">
    <property type="entry name" value="HAD superfamily/HAD-like"/>
    <property type="match status" value="1"/>
</dbReference>
<proteinExistence type="inferred from homology"/>
<keyword evidence="4 10" id="KW-0479">Metal-binding</keyword>
<evidence type="ECO:0000256" key="9">
    <source>
        <dbReference type="ARBA" id="ARBA00023136"/>
    </source>
</evidence>
<keyword evidence="3 10" id="KW-0812">Transmembrane</keyword>
<organism evidence="12 13">
    <name type="scientific">Jiella pelagia</name>
    <dbReference type="NCBI Taxonomy" id="2986949"/>
    <lineage>
        <taxon>Bacteria</taxon>
        <taxon>Pseudomonadati</taxon>
        <taxon>Pseudomonadota</taxon>
        <taxon>Alphaproteobacteria</taxon>
        <taxon>Hyphomicrobiales</taxon>
        <taxon>Aurantimonadaceae</taxon>
        <taxon>Jiella</taxon>
    </lineage>
</organism>
<dbReference type="InterPro" id="IPR027256">
    <property type="entry name" value="P-typ_ATPase_IB"/>
</dbReference>
<evidence type="ECO:0000313" key="12">
    <source>
        <dbReference type="EMBL" id="WAP68405.1"/>
    </source>
</evidence>
<dbReference type="SFLD" id="SFLDF00027">
    <property type="entry name" value="p-type_atpase"/>
    <property type="match status" value="1"/>
</dbReference>
<reference evidence="12" key="1">
    <citation type="submission" date="2022-12" db="EMBL/GenBank/DDBJ databases">
        <title>Jiella pelagia sp. nov., isolated from phosphonate enriched culture of Northwest Pacific surface seawater.</title>
        <authorList>
            <person name="Shin D.Y."/>
            <person name="Hwang C.Y."/>
        </authorList>
    </citation>
    <scope>NUCLEOTIDE SEQUENCE</scope>
    <source>
        <strain evidence="12">HL-NP1</strain>
    </source>
</reference>
<dbReference type="SFLD" id="SFLDS00003">
    <property type="entry name" value="Haloacid_Dehalogenase"/>
    <property type="match status" value="1"/>
</dbReference>
<dbReference type="Gene3D" id="3.40.1110.10">
    <property type="entry name" value="Calcium-transporting ATPase, cytoplasmic domain N"/>
    <property type="match status" value="1"/>
</dbReference>
<sequence>MRNGDLVLVRPGESIPADGVVRKGESDIDEAMITGESRPVKKREGDEVIAATINGEGSLRVEVTGTGDKTKLSGIMRLVADAQTSKSRAQHLADRAARLLTVAAIGAAVVTFGAWQLAGAAMDFSVVRMVTVLVIACPHALGLAVPLVVAISTTLGARNGLLVRDRRGLEEARNLDTVIFDKTGTLTLGEFRVVAMSVAEGLAEDEALRIASGIEAESQHPIARGIVKTAEDKGIAVPSADGFRSITGKGVAATIDGVEYHMGGPALLKSEDVQVPPAVIKTAGAAADRGQAAIYLVREGKALAVFAVADAIREESREAIAALHERGIEVAMLTGDAQAVADAVAKELGIDTVFAEVLPEDKASKVRELQALGKKVAMIGDGVNDAPALATADIGIAIGAGADVAVEAGHIVLVRSDPRDIPRIITLSTATYRKMAQNLWLAAGYNIFAIPLAAGVLAPWGILLTPAVGAVLMSASTVVVAINAQLLKRVKL</sequence>
<dbReference type="InterPro" id="IPR008250">
    <property type="entry name" value="ATPase_P-typ_transduc_dom_A_sf"/>
</dbReference>
<evidence type="ECO:0000256" key="4">
    <source>
        <dbReference type="ARBA" id="ARBA00022723"/>
    </source>
</evidence>